<dbReference type="Pfam" id="PF04326">
    <property type="entry name" value="SLFN_AlbA_2"/>
    <property type="match status" value="1"/>
</dbReference>
<dbReference type="EMBL" id="JAVRHN010000003">
    <property type="protein sequence ID" value="MDT0685882.1"/>
    <property type="molecule type" value="Genomic_DNA"/>
</dbReference>
<evidence type="ECO:0000313" key="3">
    <source>
        <dbReference type="Proteomes" id="UP001253848"/>
    </source>
</evidence>
<dbReference type="InterPro" id="IPR038461">
    <property type="entry name" value="Schlafen_AlbA_2_dom_sf"/>
</dbReference>
<dbReference type="RefSeq" id="WP_311499282.1">
    <property type="nucleotide sequence ID" value="NZ_JAVRHN010000003.1"/>
</dbReference>
<sequence>MKLKDHGKYPKENGLVDYKMELNFIPNDNDVTTFMKNFAKDIISFSNANGGIIIIGIKENSTTGVHEDLGLNQKNIDCFAKLDLNDISQKFNKILKNGVSLDIQQFQISIRKFYYILIPKSNNTLVPINDFKEYKIEKGAIYYRDTGGTEQANKSTSEFDRFLQIKANEKSKEFMEIWSKLLPEMIDINPREVLILNPQQNKVYGFNNKDKTLSGSNIDIEKSQEGVFNIILSAISAGEIGKITDNEGKPIYKLMGEIHTEREHISLTSLEKAVKEVANYKFTNAHLKIVIDHLGWVNDKSFNVINPPNQTVSNDFNKFIWIETVDQYSQRTKVFFSPSAIPEIAKVIDDPKIHKQLFNKKLSKK</sequence>
<accession>A0ABU3DQA3</accession>
<organism evidence="2 3">
    <name type="scientific">Autumnicola psychrophila</name>
    <dbReference type="NCBI Taxonomy" id="3075592"/>
    <lineage>
        <taxon>Bacteria</taxon>
        <taxon>Pseudomonadati</taxon>
        <taxon>Bacteroidota</taxon>
        <taxon>Flavobacteriia</taxon>
        <taxon>Flavobacteriales</taxon>
        <taxon>Flavobacteriaceae</taxon>
        <taxon>Autumnicola</taxon>
    </lineage>
</organism>
<dbReference type="Gene3D" id="3.30.950.30">
    <property type="entry name" value="Schlafen, AAA domain"/>
    <property type="match status" value="1"/>
</dbReference>
<reference evidence="2 3" key="1">
    <citation type="submission" date="2023-09" db="EMBL/GenBank/DDBJ databases">
        <authorList>
            <person name="Rey-Velasco X."/>
        </authorList>
    </citation>
    <scope>NUCLEOTIDE SEQUENCE [LARGE SCALE GENOMIC DNA]</scope>
    <source>
        <strain evidence="2 3">F225</strain>
    </source>
</reference>
<gene>
    <name evidence="2" type="ORF">RM541_05875</name>
</gene>
<evidence type="ECO:0000313" key="2">
    <source>
        <dbReference type="EMBL" id="MDT0685882.1"/>
    </source>
</evidence>
<keyword evidence="3" id="KW-1185">Reference proteome</keyword>
<dbReference type="InterPro" id="IPR007421">
    <property type="entry name" value="Schlafen_AlbA_2_dom"/>
</dbReference>
<proteinExistence type="predicted"/>
<comment type="caution">
    <text evidence="2">The sequence shown here is derived from an EMBL/GenBank/DDBJ whole genome shotgun (WGS) entry which is preliminary data.</text>
</comment>
<name>A0ABU3DQA3_9FLAO</name>
<protein>
    <submittedName>
        <fullName evidence="2">DNA binding domain-containing protein</fullName>
    </submittedName>
</protein>
<evidence type="ECO:0000259" key="1">
    <source>
        <dbReference type="Pfam" id="PF04326"/>
    </source>
</evidence>
<feature type="domain" description="Schlafen AlbA-2" evidence="1">
    <location>
        <begin position="13"/>
        <end position="152"/>
    </location>
</feature>
<dbReference type="Proteomes" id="UP001253848">
    <property type="component" value="Unassembled WGS sequence"/>
</dbReference>